<evidence type="ECO:0000313" key="4">
    <source>
        <dbReference type="Proteomes" id="UP000749559"/>
    </source>
</evidence>
<dbReference type="Gene3D" id="2.60.40.10">
    <property type="entry name" value="Immunoglobulins"/>
    <property type="match status" value="1"/>
</dbReference>
<feature type="compositionally biased region" description="Basic and acidic residues" evidence="1">
    <location>
        <begin position="77"/>
        <end position="86"/>
    </location>
</feature>
<dbReference type="SUPFAM" id="SSF48726">
    <property type="entry name" value="Immunoglobulin"/>
    <property type="match status" value="1"/>
</dbReference>
<name>A0A8S4QAA7_OWEFU</name>
<dbReference type="InterPro" id="IPR007110">
    <property type="entry name" value="Ig-like_dom"/>
</dbReference>
<dbReference type="EMBL" id="CAIIXF020000051">
    <property type="protein sequence ID" value="CAH1802718.1"/>
    <property type="molecule type" value="Genomic_DNA"/>
</dbReference>
<evidence type="ECO:0000259" key="2">
    <source>
        <dbReference type="PROSITE" id="PS50835"/>
    </source>
</evidence>
<feature type="non-terminal residue" evidence="3">
    <location>
        <position position="1"/>
    </location>
</feature>
<feature type="compositionally biased region" description="Polar residues" evidence="1">
    <location>
        <begin position="91"/>
        <end position="112"/>
    </location>
</feature>
<dbReference type="OrthoDB" id="6162722at2759"/>
<evidence type="ECO:0000256" key="1">
    <source>
        <dbReference type="SAM" id="MobiDB-lite"/>
    </source>
</evidence>
<feature type="non-terminal residue" evidence="3">
    <location>
        <position position="112"/>
    </location>
</feature>
<sequence length="112" mass="11869">AVPSITTHPPSDVDVINSDSTLPTSLKCIDKAKPGSSYKWYLNNSEITSNHAVYAFNDSPSISGKWTTTTSSLKWKDGSTEAERRGGSGNIKCTATNDAGSADKTANVNVQC</sequence>
<keyword evidence="4" id="KW-1185">Reference proteome</keyword>
<gene>
    <name evidence="3" type="ORF">OFUS_LOCUS26368</name>
</gene>
<dbReference type="InterPro" id="IPR013783">
    <property type="entry name" value="Ig-like_fold"/>
</dbReference>
<proteinExistence type="predicted"/>
<comment type="caution">
    <text evidence="3">The sequence shown here is derived from an EMBL/GenBank/DDBJ whole genome shotgun (WGS) entry which is preliminary data.</text>
</comment>
<protein>
    <recommendedName>
        <fullName evidence="2">Ig-like domain-containing protein</fullName>
    </recommendedName>
</protein>
<accession>A0A8S4QAA7</accession>
<dbReference type="Proteomes" id="UP000749559">
    <property type="component" value="Unassembled WGS sequence"/>
</dbReference>
<dbReference type="PROSITE" id="PS50835">
    <property type="entry name" value="IG_LIKE"/>
    <property type="match status" value="1"/>
</dbReference>
<reference evidence="3" key="1">
    <citation type="submission" date="2022-03" db="EMBL/GenBank/DDBJ databases">
        <authorList>
            <person name="Martin C."/>
        </authorList>
    </citation>
    <scope>NUCLEOTIDE SEQUENCE</scope>
</reference>
<evidence type="ECO:0000313" key="3">
    <source>
        <dbReference type="EMBL" id="CAH1802718.1"/>
    </source>
</evidence>
<dbReference type="AlphaFoldDB" id="A0A8S4QAA7"/>
<feature type="domain" description="Ig-like" evidence="2">
    <location>
        <begin position="3"/>
        <end position="109"/>
    </location>
</feature>
<feature type="region of interest" description="Disordered" evidence="1">
    <location>
        <begin position="77"/>
        <end position="112"/>
    </location>
</feature>
<dbReference type="InterPro" id="IPR036179">
    <property type="entry name" value="Ig-like_dom_sf"/>
</dbReference>
<organism evidence="3 4">
    <name type="scientific">Owenia fusiformis</name>
    <name type="common">Polychaete worm</name>
    <dbReference type="NCBI Taxonomy" id="6347"/>
    <lineage>
        <taxon>Eukaryota</taxon>
        <taxon>Metazoa</taxon>
        <taxon>Spiralia</taxon>
        <taxon>Lophotrochozoa</taxon>
        <taxon>Annelida</taxon>
        <taxon>Polychaeta</taxon>
        <taxon>Sedentaria</taxon>
        <taxon>Canalipalpata</taxon>
        <taxon>Sabellida</taxon>
        <taxon>Oweniida</taxon>
        <taxon>Oweniidae</taxon>
        <taxon>Owenia</taxon>
    </lineage>
</organism>